<reference evidence="3" key="1">
    <citation type="submission" date="2017-02" db="UniProtKB">
        <authorList>
            <consortium name="WormBaseParasite"/>
        </authorList>
    </citation>
    <scope>IDENTIFICATION</scope>
</reference>
<dbReference type="WBParaSite" id="ALUE_0001538201-mRNA-1">
    <property type="protein sequence ID" value="ALUE_0001538201-mRNA-1"/>
    <property type="gene ID" value="ALUE_0001538201"/>
</dbReference>
<organism evidence="2 3">
    <name type="scientific">Ascaris lumbricoides</name>
    <name type="common">Giant roundworm</name>
    <dbReference type="NCBI Taxonomy" id="6252"/>
    <lineage>
        <taxon>Eukaryota</taxon>
        <taxon>Metazoa</taxon>
        <taxon>Ecdysozoa</taxon>
        <taxon>Nematoda</taxon>
        <taxon>Chromadorea</taxon>
        <taxon>Rhabditida</taxon>
        <taxon>Spirurina</taxon>
        <taxon>Ascaridomorpha</taxon>
        <taxon>Ascaridoidea</taxon>
        <taxon>Ascarididae</taxon>
        <taxon>Ascaris</taxon>
    </lineage>
</organism>
<dbReference type="AlphaFoldDB" id="A0A0M3IC26"/>
<keyword evidence="1" id="KW-0472">Membrane</keyword>
<keyword evidence="1" id="KW-0812">Transmembrane</keyword>
<evidence type="ECO:0000313" key="3">
    <source>
        <dbReference type="WBParaSite" id="ALUE_0001538201-mRNA-1"/>
    </source>
</evidence>
<accession>A0A0M3IC26</accession>
<keyword evidence="1" id="KW-1133">Transmembrane helix</keyword>
<dbReference type="Proteomes" id="UP000036681">
    <property type="component" value="Unplaced"/>
</dbReference>
<evidence type="ECO:0000313" key="2">
    <source>
        <dbReference type="Proteomes" id="UP000036681"/>
    </source>
</evidence>
<keyword evidence="2" id="KW-1185">Reference proteome</keyword>
<protein>
    <submittedName>
        <fullName evidence="3">G_PROTEIN_RECEP_F1_2 domain-containing protein</fullName>
    </submittedName>
</protein>
<evidence type="ECO:0000256" key="1">
    <source>
        <dbReference type="SAM" id="Phobius"/>
    </source>
</evidence>
<name>A0A0M3IC26_ASCLU</name>
<sequence>MSELVRCQSSLNIIADFHPCQGLGFNCLHLYDPIRLVNITFAALRFVMNALVLWISIRCVKDSPIKYYTLNLLVACFICDTLLTIRECLLIVYLYRNFFATAVT</sequence>
<feature type="transmembrane region" description="Helical" evidence="1">
    <location>
        <begin position="36"/>
        <end position="57"/>
    </location>
</feature>
<feature type="transmembrane region" description="Helical" evidence="1">
    <location>
        <begin position="69"/>
        <end position="95"/>
    </location>
</feature>
<proteinExistence type="predicted"/>